<dbReference type="EMBL" id="JACMSC010000002">
    <property type="protein sequence ID" value="KAG6532508.1"/>
    <property type="molecule type" value="Genomic_DNA"/>
</dbReference>
<evidence type="ECO:0000313" key="3">
    <source>
        <dbReference type="Proteomes" id="UP000734854"/>
    </source>
</evidence>
<organism evidence="2 3">
    <name type="scientific">Zingiber officinale</name>
    <name type="common">Ginger</name>
    <name type="synonym">Amomum zingiber</name>
    <dbReference type="NCBI Taxonomy" id="94328"/>
    <lineage>
        <taxon>Eukaryota</taxon>
        <taxon>Viridiplantae</taxon>
        <taxon>Streptophyta</taxon>
        <taxon>Embryophyta</taxon>
        <taxon>Tracheophyta</taxon>
        <taxon>Spermatophyta</taxon>
        <taxon>Magnoliopsida</taxon>
        <taxon>Liliopsida</taxon>
        <taxon>Zingiberales</taxon>
        <taxon>Zingiberaceae</taxon>
        <taxon>Zingiber</taxon>
    </lineage>
</organism>
<sequence length="261" mass="29920">MHQFFFGRPRPDGPDAHITSFSSLELSAENAAMFKVLECDRIMERFKKVAYQLEQVLDEISLDEIDISDEVKEQVELVHSRFKRAKERIDNLDAELYIEFLMVYHMSVDADMDCSILQRLAEKLELIIVSYLKIKDFVQTHESELVSLTSRDIRETPVIPNDFHCPIYWELMGDPIIMSTGQGCCAEYITLVGDDLASIFLDANLNFLGAELSSSLLFAVITALAVLPTVWFKNISLLSYLLDHTTVWLDNLEIHLFIFSV</sequence>
<proteinExistence type="predicted"/>
<dbReference type="SUPFAM" id="SSF57850">
    <property type="entry name" value="RING/U-box"/>
    <property type="match status" value="1"/>
</dbReference>
<comment type="caution">
    <text evidence="2">The sequence shown here is derived from an EMBL/GenBank/DDBJ whole genome shotgun (WGS) entry which is preliminary data.</text>
</comment>
<reference evidence="2 3" key="1">
    <citation type="submission" date="2020-08" db="EMBL/GenBank/DDBJ databases">
        <title>Plant Genome Project.</title>
        <authorList>
            <person name="Zhang R.-G."/>
        </authorList>
    </citation>
    <scope>NUCLEOTIDE SEQUENCE [LARGE SCALE GENOMIC DNA]</scope>
    <source>
        <tissue evidence="2">Rhizome</tissue>
    </source>
</reference>
<protein>
    <recommendedName>
        <fullName evidence="1">PUB 12/19-like N-terminal domain-containing protein</fullName>
    </recommendedName>
</protein>
<keyword evidence="3" id="KW-1185">Reference proteome</keyword>
<evidence type="ECO:0000259" key="1">
    <source>
        <dbReference type="Pfam" id="PF25368"/>
    </source>
</evidence>
<dbReference type="InterPro" id="IPR057623">
    <property type="entry name" value="PUB12-19-like_N"/>
</dbReference>
<dbReference type="Pfam" id="PF25368">
    <property type="entry name" value="PUB10_N"/>
    <property type="match status" value="1"/>
</dbReference>
<feature type="domain" description="PUB 12/19-like N-terminal" evidence="1">
    <location>
        <begin position="31"/>
        <end position="86"/>
    </location>
</feature>
<name>A0A8J5HS26_ZINOF</name>
<evidence type="ECO:0000313" key="2">
    <source>
        <dbReference type="EMBL" id="KAG6532508.1"/>
    </source>
</evidence>
<dbReference type="AlphaFoldDB" id="A0A8J5HS26"/>
<gene>
    <name evidence="2" type="ORF">ZIOFF_006354</name>
</gene>
<accession>A0A8J5HS26</accession>
<dbReference type="Proteomes" id="UP000734854">
    <property type="component" value="Unassembled WGS sequence"/>
</dbReference>